<comment type="caution">
    <text evidence="2">The sequence shown here is derived from an EMBL/GenBank/DDBJ whole genome shotgun (WGS) entry which is preliminary data.</text>
</comment>
<accession>Q4N3U9</accession>
<dbReference type="EMBL" id="AAGK01000002">
    <property type="protein sequence ID" value="EAN33174.1"/>
    <property type="molecule type" value="Genomic_DNA"/>
</dbReference>
<feature type="region of interest" description="Disordered" evidence="1">
    <location>
        <begin position="1"/>
        <end position="60"/>
    </location>
</feature>
<reference evidence="2 3" key="1">
    <citation type="journal article" date="2005" name="Science">
        <title>Genome sequence of Theileria parva, a bovine pathogen that transforms lymphocytes.</title>
        <authorList>
            <person name="Gardner M.J."/>
            <person name="Bishop R."/>
            <person name="Shah T."/>
            <person name="de Villiers E.P."/>
            <person name="Carlton J.M."/>
            <person name="Hall N."/>
            <person name="Ren Q."/>
            <person name="Paulsen I.T."/>
            <person name="Pain A."/>
            <person name="Berriman M."/>
            <person name="Wilson R.J.M."/>
            <person name="Sato S."/>
            <person name="Ralph S.A."/>
            <person name="Mann D.J."/>
            <person name="Xiong Z."/>
            <person name="Shallom S.J."/>
            <person name="Weidman J."/>
            <person name="Jiang L."/>
            <person name="Lynn J."/>
            <person name="Weaver B."/>
            <person name="Shoaibi A."/>
            <person name="Domingo A.R."/>
            <person name="Wasawo D."/>
            <person name="Crabtree J."/>
            <person name="Wortman J.R."/>
            <person name="Haas B."/>
            <person name="Angiuoli S.V."/>
            <person name="Creasy T.H."/>
            <person name="Lu C."/>
            <person name="Suh B."/>
            <person name="Silva J.C."/>
            <person name="Utterback T.R."/>
            <person name="Feldblyum T.V."/>
            <person name="Pertea M."/>
            <person name="Allen J."/>
            <person name="Nierman W.C."/>
            <person name="Taracha E.L.N."/>
            <person name="Salzberg S.L."/>
            <person name="White O.R."/>
            <person name="Fitzhugh H.A."/>
            <person name="Morzaria S."/>
            <person name="Venter J.C."/>
            <person name="Fraser C.M."/>
            <person name="Nene V."/>
        </authorList>
    </citation>
    <scope>NUCLEOTIDE SEQUENCE [LARGE SCALE GENOMIC DNA]</scope>
    <source>
        <strain evidence="2 3">Muguga</strain>
    </source>
</reference>
<evidence type="ECO:0000313" key="3">
    <source>
        <dbReference type="Proteomes" id="UP000001949"/>
    </source>
</evidence>
<keyword evidence="3" id="KW-1185">Reference proteome</keyword>
<proteinExistence type="predicted"/>
<dbReference type="KEGG" id="tpv:TP02_0889"/>
<name>Q4N3U9_THEPA</name>
<gene>
    <name evidence="2" type="ordered locus">TP02_0889</name>
</gene>
<evidence type="ECO:0000256" key="1">
    <source>
        <dbReference type="SAM" id="MobiDB-lite"/>
    </source>
</evidence>
<evidence type="ECO:0000313" key="2">
    <source>
        <dbReference type="EMBL" id="EAN33174.1"/>
    </source>
</evidence>
<dbReference type="InParanoid" id="Q4N3U9"/>
<organism evidence="2 3">
    <name type="scientific">Theileria parva</name>
    <name type="common">East coast fever infection agent</name>
    <dbReference type="NCBI Taxonomy" id="5875"/>
    <lineage>
        <taxon>Eukaryota</taxon>
        <taxon>Sar</taxon>
        <taxon>Alveolata</taxon>
        <taxon>Apicomplexa</taxon>
        <taxon>Aconoidasida</taxon>
        <taxon>Piroplasmida</taxon>
        <taxon>Theileriidae</taxon>
        <taxon>Theileria</taxon>
    </lineage>
</organism>
<protein>
    <submittedName>
        <fullName evidence="2">Uncharacterized protein</fullName>
    </submittedName>
</protein>
<dbReference type="GeneID" id="3502289"/>
<dbReference type="VEuPathDB" id="PiroplasmaDB:TpMuguga_02g00889"/>
<dbReference type="AlphaFoldDB" id="Q4N3U9"/>
<sequence length="141" mass="15310">MDNDDEGPENKGSRGKRPLPKSLTSNLTSTEQESGGASGQSGGASSQPSRPANQAPDGTILVKMDVKNGFDNPRTNLHQFGGPNNLPHRELTPHPGYGYSCVMYKGETLWTMDGCNYATRVTVFPTEKVCLIVLLIFKLRN</sequence>
<dbReference type="Proteomes" id="UP000001949">
    <property type="component" value="Unassembled WGS sequence"/>
</dbReference>